<dbReference type="PROSITE" id="PS50206">
    <property type="entry name" value="RHODANESE_3"/>
    <property type="match status" value="2"/>
</dbReference>
<dbReference type="GO" id="GO:0005739">
    <property type="term" value="C:mitochondrion"/>
    <property type="evidence" value="ECO:0007669"/>
    <property type="project" value="TreeGrafter"/>
</dbReference>
<dbReference type="InterPro" id="IPR045078">
    <property type="entry name" value="TST/MPST-like"/>
</dbReference>
<feature type="domain" description="Rhodanese" evidence="3">
    <location>
        <begin position="21"/>
        <end position="141"/>
    </location>
</feature>
<dbReference type="FunFam" id="3.40.250.10:FF:000015">
    <property type="entry name" value="Sulfurtransferase"/>
    <property type="match status" value="1"/>
</dbReference>
<gene>
    <name evidence="4" type="ORF">GBAR_LOCUS12291</name>
</gene>
<proteinExistence type="predicted"/>
<dbReference type="EMBL" id="CASHTH010001833">
    <property type="protein sequence ID" value="CAI8020558.1"/>
    <property type="molecule type" value="Genomic_DNA"/>
</dbReference>
<dbReference type="GO" id="GO:0004792">
    <property type="term" value="F:thiosulfate-cyanide sulfurtransferase activity"/>
    <property type="evidence" value="ECO:0007669"/>
    <property type="project" value="TreeGrafter"/>
</dbReference>
<comment type="caution">
    <text evidence="4">The sequence shown here is derived from an EMBL/GenBank/DDBJ whole genome shotgun (WGS) entry which is preliminary data.</text>
</comment>
<dbReference type="Gene3D" id="3.40.250.10">
    <property type="entry name" value="Rhodanese-like domain"/>
    <property type="match status" value="2"/>
</dbReference>
<evidence type="ECO:0000313" key="5">
    <source>
        <dbReference type="Proteomes" id="UP001174909"/>
    </source>
</evidence>
<dbReference type="PANTHER" id="PTHR11364">
    <property type="entry name" value="THIOSULFATE SULFERTANSFERASE"/>
    <property type="match status" value="1"/>
</dbReference>
<dbReference type="InterPro" id="IPR001763">
    <property type="entry name" value="Rhodanese-like_dom"/>
</dbReference>
<dbReference type="PANTHER" id="PTHR11364:SF27">
    <property type="entry name" value="SULFURTRANSFERASE"/>
    <property type="match status" value="1"/>
</dbReference>
<accession>A0AA35WGG7</accession>
<dbReference type="InterPro" id="IPR036873">
    <property type="entry name" value="Rhodanese-like_dom_sf"/>
</dbReference>
<evidence type="ECO:0000313" key="4">
    <source>
        <dbReference type="EMBL" id="CAI8020558.1"/>
    </source>
</evidence>
<protein>
    <submittedName>
        <fullName evidence="4">Thiosulfate sulfurtransferase</fullName>
    </submittedName>
</protein>
<keyword evidence="1" id="KW-0808">Transferase</keyword>
<keyword evidence="5" id="KW-1185">Reference proteome</keyword>
<sequence length="280" mass="31108">MGDPGPLVSCAWLQENWIDKRDPNIVLLDGTFHQPMWQRDADAEYQECHIDGALGFDFRVIRDTSHQMPLMLPPAAQFEKQVGELGISNDTHVVVYDNNAKFGFYSVGRDWWMFKVFGHDKVSVLDGGLPKWVAEGRPTVSSEQPQITPAVFKATYRPHLVREMGQIMDNYHIKKEQVIDSRPKGRFDGTAPEPNKSLHSGHILGTTNVPFTELIHPDSKTLKSKEAIKEVFEVAGLDLSKPTVLTCGGAVVAPFVAFAASLIGAEIPVYDVRLSVPLSL</sequence>
<dbReference type="Pfam" id="PF00581">
    <property type="entry name" value="Rhodanese"/>
    <property type="match status" value="1"/>
</dbReference>
<evidence type="ECO:0000256" key="1">
    <source>
        <dbReference type="ARBA" id="ARBA00022679"/>
    </source>
</evidence>
<feature type="domain" description="Rhodanese" evidence="3">
    <location>
        <begin position="172"/>
        <end position="277"/>
    </location>
</feature>
<dbReference type="SMART" id="SM00450">
    <property type="entry name" value="RHOD"/>
    <property type="match status" value="2"/>
</dbReference>
<reference evidence="4" key="1">
    <citation type="submission" date="2023-03" db="EMBL/GenBank/DDBJ databases">
        <authorList>
            <person name="Steffen K."/>
            <person name="Cardenas P."/>
        </authorList>
    </citation>
    <scope>NUCLEOTIDE SEQUENCE</scope>
</reference>
<dbReference type="CDD" id="cd01448">
    <property type="entry name" value="TST_Repeat_1"/>
    <property type="match status" value="1"/>
</dbReference>
<name>A0AA35WGG7_GEOBA</name>
<dbReference type="AlphaFoldDB" id="A0AA35WGG7"/>
<dbReference type="CDD" id="cd01449">
    <property type="entry name" value="TST_Repeat_2"/>
    <property type="match status" value="1"/>
</dbReference>
<organism evidence="4 5">
    <name type="scientific">Geodia barretti</name>
    <name type="common">Barrett's horny sponge</name>
    <dbReference type="NCBI Taxonomy" id="519541"/>
    <lineage>
        <taxon>Eukaryota</taxon>
        <taxon>Metazoa</taxon>
        <taxon>Porifera</taxon>
        <taxon>Demospongiae</taxon>
        <taxon>Heteroscleromorpha</taxon>
        <taxon>Tetractinellida</taxon>
        <taxon>Astrophorina</taxon>
        <taxon>Geodiidae</taxon>
        <taxon>Geodia</taxon>
    </lineage>
</organism>
<keyword evidence="2" id="KW-0677">Repeat</keyword>
<dbReference type="Proteomes" id="UP001174909">
    <property type="component" value="Unassembled WGS sequence"/>
</dbReference>
<dbReference type="SUPFAM" id="SSF52821">
    <property type="entry name" value="Rhodanese/Cell cycle control phosphatase"/>
    <property type="match status" value="2"/>
</dbReference>
<evidence type="ECO:0000256" key="2">
    <source>
        <dbReference type="ARBA" id="ARBA00022737"/>
    </source>
</evidence>
<evidence type="ECO:0000259" key="3">
    <source>
        <dbReference type="PROSITE" id="PS50206"/>
    </source>
</evidence>